<dbReference type="AlphaFoldDB" id="A0A1B6JGI4"/>
<gene>
    <name evidence="2" type="ORF">g.18268</name>
</gene>
<feature type="region of interest" description="Disordered" evidence="1">
    <location>
        <begin position="1"/>
        <end position="26"/>
    </location>
</feature>
<feature type="compositionally biased region" description="Polar residues" evidence="1">
    <location>
        <begin position="14"/>
        <end position="26"/>
    </location>
</feature>
<sequence length="102" mass="11251">MAYNNIITGDPMMANTSEPKSENSFTLEPKTQNLETLSQDSQTSLQFETLSQEFNLSIESLEEEGLGTKEECVDTSAVETAPVEVLPSGKKKQILKTKCSIF</sequence>
<reference evidence="2" key="1">
    <citation type="submission" date="2015-11" db="EMBL/GenBank/DDBJ databases">
        <title>De novo transcriptome assembly of four potential Pierce s Disease insect vectors from Arizona vineyards.</title>
        <authorList>
            <person name="Tassone E.E."/>
        </authorList>
    </citation>
    <scope>NUCLEOTIDE SEQUENCE</scope>
</reference>
<organism evidence="2">
    <name type="scientific">Homalodisca liturata</name>
    <dbReference type="NCBI Taxonomy" id="320908"/>
    <lineage>
        <taxon>Eukaryota</taxon>
        <taxon>Metazoa</taxon>
        <taxon>Ecdysozoa</taxon>
        <taxon>Arthropoda</taxon>
        <taxon>Hexapoda</taxon>
        <taxon>Insecta</taxon>
        <taxon>Pterygota</taxon>
        <taxon>Neoptera</taxon>
        <taxon>Paraneoptera</taxon>
        <taxon>Hemiptera</taxon>
        <taxon>Auchenorrhyncha</taxon>
        <taxon>Membracoidea</taxon>
        <taxon>Cicadellidae</taxon>
        <taxon>Cicadellinae</taxon>
        <taxon>Proconiini</taxon>
        <taxon>Homalodisca</taxon>
    </lineage>
</organism>
<proteinExistence type="predicted"/>
<evidence type="ECO:0000313" key="2">
    <source>
        <dbReference type="EMBL" id="JAS98381.1"/>
    </source>
</evidence>
<protein>
    <submittedName>
        <fullName evidence="2">Uncharacterized protein</fullName>
    </submittedName>
</protein>
<accession>A0A1B6JGI4</accession>
<evidence type="ECO:0000256" key="1">
    <source>
        <dbReference type="SAM" id="MobiDB-lite"/>
    </source>
</evidence>
<dbReference type="EMBL" id="GECU01009325">
    <property type="protein sequence ID" value="JAS98381.1"/>
    <property type="molecule type" value="Transcribed_RNA"/>
</dbReference>
<name>A0A1B6JGI4_9HEMI</name>